<feature type="compositionally biased region" description="Gly residues" evidence="2">
    <location>
        <begin position="50"/>
        <end position="59"/>
    </location>
</feature>
<evidence type="ECO:0000256" key="2">
    <source>
        <dbReference type="SAM" id="MobiDB-lite"/>
    </source>
</evidence>
<comment type="caution">
    <text evidence="4">The sequence shown here is derived from an EMBL/GenBank/DDBJ whole genome shotgun (WGS) entry which is preliminary data.</text>
</comment>
<dbReference type="Pfam" id="PF01476">
    <property type="entry name" value="LysM"/>
    <property type="match status" value="1"/>
</dbReference>
<feature type="region of interest" description="Disordered" evidence="2">
    <location>
        <begin position="356"/>
        <end position="376"/>
    </location>
</feature>
<dbReference type="InterPro" id="IPR011058">
    <property type="entry name" value="Cyanovirin-N"/>
</dbReference>
<comment type="similarity">
    <text evidence="1">Belongs to the secreted LysM effector family.</text>
</comment>
<dbReference type="EMBL" id="CABFNQ020000732">
    <property type="protein sequence ID" value="CAH0028518.1"/>
    <property type="molecule type" value="Genomic_DNA"/>
</dbReference>
<evidence type="ECO:0000313" key="5">
    <source>
        <dbReference type="Proteomes" id="UP000696573"/>
    </source>
</evidence>
<dbReference type="InterPro" id="IPR036779">
    <property type="entry name" value="LysM_dom_sf"/>
</dbReference>
<dbReference type="InterPro" id="IPR008816">
    <property type="entry name" value="Gly_zipper_2TM_dom"/>
</dbReference>
<dbReference type="Pfam" id="PF05433">
    <property type="entry name" value="Rick_17kDa_Anti"/>
    <property type="match status" value="1"/>
</dbReference>
<dbReference type="GO" id="GO:0019867">
    <property type="term" value="C:outer membrane"/>
    <property type="evidence" value="ECO:0007669"/>
    <property type="project" value="InterPro"/>
</dbReference>
<feature type="compositionally biased region" description="Low complexity" evidence="2">
    <location>
        <begin position="40"/>
        <end position="49"/>
    </location>
</feature>
<dbReference type="SMART" id="SM01111">
    <property type="entry name" value="CVNH"/>
    <property type="match status" value="1"/>
</dbReference>
<evidence type="ECO:0000256" key="1">
    <source>
        <dbReference type="ARBA" id="ARBA00044955"/>
    </source>
</evidence>
<dbReference type="Pfam" id="PF08881">
    <property type="entry name" value="CVNH"/>
    <property type="match status" value="1"/>
</dbReference>
<feature type="compositionally biased region" description="Gly residues" evidence="2">
    <location>
        <begin position="134"/>
        <end position="146"/>
    </location>
</feature>
<dbReference type="InterPro" id="IPR018392">
    <property type="entry name" value="LysM"/>
</dbReference>
<dbReference type="PROSITE" id="PS51782">
    <property type="entry name" value="LYSM"/>
    <property type="match status" value="1"/>
</dbReference>
<proteinExistence type="inferred from homology"/>
<feature type="compositionally biased region" description="Low complexity" evidence="2">
    <location>
        <begin position="1"/>
        <end position="11"/>
    </location>
</feature>
<dbReference type="SUPFAM" id="SSF51322">
    <property type="entry name" value="Cyanovirin-N"/>
    <property type="match status" value="1"/>
</dbReference>
<dbReference type="SMART" id="SM00257">
    <property type="entry name" value="LysM"/>
    <property type="match status" value="1"/>
</dbReference>
<protein>
    <recommendedName>
        <fullName evidence="3">LysM domain-containing protein</fullName>
    </recommendedName>
</protein>
<dbReference type="Gene3D" id="3.10.350.10">
    <property type="entry name" value="LysM domain"/>
    <property type="match status" value="1"/>
</dbReference>
<dbReference type="PANTHER" id="PTHR37014:SF1">
    <property type="entry name" value="EXPRESSION LETHALITY PROTEIN HEL10, PUTATIVE (AFU_ORTHOLOGUE AFUA_1G06580)-RELATED"/>
    <property type="match status" value="1"/>
</dbReference>
<feature type="compositionally biased region" description="Basic and acidic residues" evidence="2">
    <location>
        <begin position="99"/>
        <end position="111"/>
    </location>
</feature>
<gene>
    <name evidence="4" type="ORF">CRHIZ90672A_00010767</name>
</gene>
<dbReference type="OrthoDB" id="2107166at2759"/>
<dbReference type="PANTHER" id="PTHR37014">
    <property type="entry name" value="EXPRESSION LETHALITY PROTEIN HEL10, PUTATIVE (AFU_ORTHOLOGUE AFUA_1G06580)-RELATED"/>
    <property type="match status" value="1"/>
</dbReference>
<organism evidence="4 5">
    <name type="scientific">Clonostachys rhizophaga</name>
    <dbReference type="NCBI Taxonomy" id="160324"/>
    <lineage>
        <taxon>Eukaryota</taxon>
        <taxon>Fungi</taxon>
        <taxon>Dikarya</taxon>
        <taxon>Ascomycota</taxon>
        <taxon>Pezizomycotina</taxon>
        <taxon>Sordariomycetes</taxon>
        <taxon>Hypocreomycetidae</taxon>
        <taxon>Hypocreales</taxon>
        <taxon>Bionectriaceae</taxon>
        <taxon>Clonostachys</taxon>
    </lineage>
</organism>
<evidence type="ECO:0000259" key="3">
    <source>
        <dbReference type="PROSITE" id="PS51782"/>
    </source>
</evidence>
<dbReference type="AlphaFoldDB" id="A0A9N9VNQ9"/>
<reference evidence="4" key="1">
    <citation type="submission" date="2021-10" db="EMBL/GenBank/DDBJ databases">
        <authorList>
            <person name="Piombo E."/>
        </authorList>
    </citation>
    <scope>NUCLEOTIDE SEQUENCE</scope>
</reference>
<feature type="compositionally biased region" description="Basic and acidic residues" evidence="2">
    <location>
        <begin position="172"/>
        <end position="222"/>
    </location>
</feature>
<dbReference type="SUPFAM" id="SSF54106">
    <property type="entry name" value="LysM domain"/>
    <property type="match status" value="1"/>
</dbReference>
<feature type="region of interest" description="Disordered" evidence="2">
    <location>
        <begin position="169"/>
        <end position="256"/>
    </location>
</feature>
<sequence length="416" mass="45421">MTNYNNNNNNYQGGGYQPQGEAGSYYNSGRNDGPGGPPQYGGQQPQYGQPQGGYGGHQGGPPDYSSGGNQNRPPPYGGQGGQDNRPDYQPHPSQNEGWGNEKRDDRRDDRQNNYGGSGPNEDGPDGERGVLGALAGGAAGAFGGHKLGGKATGHSKTSAVVGALAGAFAGHKLQDGVSDWKDDRDEKKEEEKRRKEEEKRREEEEKRRRDERRDERRDDDHHGHHGGRRHSRSRSRSRSRDRGHHHGGGGNFSASSEDVYLEHGRILKARCRADGSLRDSSLNLDDVLENDNGRFRWVSGGGGHDHGHGGGSWTVRPGDTLRSIASNYSVSWEEIARHNGLSNPDLIHPGQTIQIPGGGGHHSRGGNFSGSARDARLRDHGRRLEAELRRDNGDWERAEINLDERIGNINGSLRLV</sequence>
<evidence type="ECO:0000313" key="4">
    <source>
        <dbReference type="EMBL" id="CAH0028518.1"/>
    </source>
</evidence>
<feature type="compositionally biased region" description="Basic residues" evidence="2">
    <location>
        <begin position="223"/>
        <end position="247"/>
    </location>
</feature>
<dbReference type="Proteomes" id="UP000696573">
    <property type="component" value="Unassembled WGS sequence"/>
</dbReference>
<feature type="domain" description="LysM" evidence="3">
    <location>
        <begin position="311"/>
        <end position="355"/>
    </location>
</feature>
<dbReference type="InterPro" id="IPR036673">
    <property type="entry name" value="Cyanovirin-N_sf"/>
</dbReference>
<dbReference type="Gene3D" id="2.30.60.10">
    <property type="entry name" value="Cyanovirin-N"/>
    <property type="match status" value="1"/>
</dbReference>
<name>A0A9N9VNQ9_9HYPO</name>
<feature type="region of interest" description="Disordered" evidence="2">
    <location>
        <begin position="1"/>
        <end position="156"/>
    </location>
</feature>
<accession>A0A9N9VNQ9</accession>
<dbReference type="CDD" id="cd00118">
    <property type="entry name" value="LysM"/>
    <property type="match status" value="1"/>
</dbReference>
<keyword evidence="5" id="KW-1185">Reference proteome</keyword>